<dbReference type="Pfam" id="PF00252">
    <property type="entry name" value="Ribosomal_L16"/>
    <property type="match status" value="1"/>
</dbReference>
<proteinExistence type="inferred from homology"/>
<dbReference type="EMBL" id="MHUW01000001">
    <property type="protein sequence ID" value="OHA84367.1"/>
    <property type="molecule type" value="Genomic_DNA"/>
</dbReference>
<evidence type="ECO:0000256" key="1">
    <source>
        <dbReference type="ARBA" id="ARBA00008931"/>
    </source>
</evidence>
<evidence type="ECO:0000256" key="5">
    <source>
        <dbReference type="RuleBase" id="RU004413"/>
    </source>
</evidence>
<dbReference type="GO" id="GO:0022625">
    <property type="term" value="C:cytosolic large ribosomal subunit"/>
    <property type="evidence" value="ECO:0007669"/>
    <property type="project" value="TreeGrafter"/>
</dbReference>
<reference evidence="7 8" key="1">
    <citation type="journal article" date="2016" name="Nat. Commun.">
        <title>Thousands of microbial genomes shed light on interconnected biogeochemical processes in an aquifer system.</title>
        <authorList>
            <person name="Anantharaman K."/>
            <person name="Brown C.T."/>
            <person name="Hug L.A."/>
            <person name="Sharon I."/>
            <person name="Castelle C.J."/>
            <person name="Probst A.J."/>
            <person name="Thomas B.C."/>
            <person name="Singh A."/>
            <person name="Wilkins M.J."/>
            <person name="Karaoz U."/>
            <person name="Brodie E.L."/>
            <person name="Williams K.H."/>
            <person name="Hubbard S.S."/>
            <person name="Banfield J.F."/>
        </authorList>
    </citation>
    <scope>NUCLEOTIDE SEQUENCE [LARGE SCALE GENOMIC DNA]</scope>
</reference>
<dbReference type="InterPro" id="IPR036920">
    <property type="entry name" value="Ribosomal_uL16_sf"/>
</dbReference>
<dbReference type="CDD" id="cd01433">
    <property type="entry name" value="Ribosomal_L16_L10e"/>
    <property type="match status" value="1"/>
</dbReference>
<dbReference type="PANTHER" id="PTHR12220:SF13">
    <property type="entry name" value="LARGE RIBOSOMAL SUBUNIT PROTEIN UL16M"/>
    <property type="match status" value="1"/>
</dbReference>
<organism evidence="7 8">
    <name type="scientific">Candidatus Yonathbacteria bacterium RIFCSPLOWO2_01_FULL_47_33b</name>
    <dbReference type="NCBI Taxonomy" id="1802727"/>
    <lineage>
        <taxon>Bacteria</taxon>
        <taxon>Candidatus Yonathiibacteriota</taxon>
    </lineage>
</organism>
<accession>A0A1G2SH01</accession>
<name>A0A1G2SH01_9BACT</name>
<dbReference type="GO" id="GO:0000049">
    <property type="term" value="F:tRNA binding"/>
    <property type="evidence" value="ECO:0007669"/>
    <property type="project" value="UniProtKB-KW"/>
</dbReference>
<comment type="similarity">
    <text evidence="1 5">Belongs to the universal ribosomal protein uL16 family.</text>
</comment>
<evidence type="ECO:0000256" key="4">
    <source>
        <dbReference type="ARBA" id="ARBA00023274"/>
    </source>
</evidence>
<dbReference type="NCBIfam" id="TIGR01164">
    <property type="entry name" value="rplP_bact"/>
    <property type="match status" value="1"/>
</dbReference>
<comment type="function">
    <text evidence="6">Binds 23S rRNA and is also seen to make contacts with the A and possibly P site tRNAs.</text>
</comment>
<dbReference type="GO" id="GO:0006412">
    <property type="term" value="P:translation"/>
    <property type="evidence" value="ECO:0007669"/>
    <property type="project" value="InterPro"/>
</dbReference>
<comment type="caution">
    <text evidence="7">The sequence shown here is derived from an EMBL/GenBank/DDBJ whole genome shotgun (WGS) entry which is preliminary data.</text>
</comment>
<dbReference type="InterPro" id="IPR047873">
    <property type="entry name" value="Ribosomal_uL16"/>
</dbReference>
<dbReference type="PANTHER" id="PTHR12220">
    <property type="entry name" value="50S/60S RIBOSOMAL PROTEIN L16"/>
    <property type="match status" value="1"/>
</dbReference>
<dbReference type="Proteomes" id="UP000177987">
    <property type="component" value="Unassembled WGS sequence"/>
</dbReference>
<dbReference type="FunFam" id="3.90.1170.10:FF:000001">
    <property type="entry name" value="50S ribosomal protein L16"/>
    <property type="match status" value="1"/>
</dbReference>
<gene>
    <name evidence="7" type="ORF">A2937_01350</name>
</gene>
<dbReference type="STRING" id="1802727.A2937_01350"/>
<keyword evidence="6" id="KW-0699">rRNA-binding</keyword>
<evidence type="ECO:0000256" key="3">
    <source>
        <dbReference type="ARBA" id="ARBA00022980"/>
    </source>
</evidence>
<dbReference type="InterPro" id="IPR000114">
    <property type="entry name" value="Ribosomal_uL16_bact-type"/>
</dbReference>
<comment type="subunit">
    <text evidence="6">Part of the 50S ribosomal subunit.</text>
</comment>
<evidence type="ECO:0000313" key="8">
    <source>
        <dbReference type="Proteomes" id="UP000177987"/>
    </source>
</evidence>
<dbReference type="Gene3D" id="3.90.1170.10">
    <property type="entry name" value="Ribosomal protein L10e/L16"/>
    <property type="match status" value="1"/>
</dbReference>
<keyword evidence="2 6" id="KW-0820">tRNA-binding</keyword>
<keyword evidence="3 5" id="KW-0689">Ribosomal protein</keyword>
<dbReference type="InterPro" id="IPR016180">
    <property type="entry name" value="Ribosomal_uL16_dom"/>
</dbReference>
<dbReference type="PRINTS" id="PR00060">
    <property type="entry name" value="RIBOSOMALL16"/>
</dbReference>
<dbReference type="GO" id="GO:0019843">
    <property type="term" value="F:rRNA binding"/>
    <property type="evidence" value="ECO:0007669"/>
    <property type="project" value="UniProtKB-KW"/>
</dbReference>
<keyword evidence="6" id="KW-0694">RNA-binding</keyword>
<protein>
    <recommendedName>
        <fullName evidence="6">50S ribosomal protein L16</fullName>
    </recommendedName>
</protein>
<keyword evidence="4 5" id="KW-0687">Ribonucleoprotein</keyword>
<dbReference type="SUPFAM" id="SSF54686">
    <property type="entry name" value="Ribosomal protein L16p/L10e"/>
    <property type="match status" value="1"/>
</dbReference>
<sequence>MLFPKKVKYRKWQNGRKSEAKLAAPETRGITLAFGSFGLKAETPARVKSNQIEASRKVISRTITKVGKMWIRIFPDRPYTQKGAQVGMGKGKGELQGYVFEVRPGRMLFEVDGVDEATAVKALRKAGAKLPLKTRIVRRTQTV</sequence>
<evidence type="ECO:0000313" key="7">
    <source>
        <dbReference type="EMBL" id="OHA84367.1"/>
    </source>
</evidence>
<evidence type="ECO:0000256" key="6">
    <source>
        <dbReference type="RuleBase" id="RU004414"/>
    </source>
</evidence>
<dbReference type="AlphaFoldDB" id="A0A1G2SH01"/>
<evidence type="ECO:0000256" key="2">
    <source>
        <dbReference type="ARBA" id="ARBA00022555"/>
    </source>
</evidence>
<dbReference type="GO" id="GO:0003735">
    <property type="term" value="F:structural constituent of ribosome"/>
    <property type="evidence" value="ECO:0007669"/>
    <property type="project" value="InterPro"/>
</dbReference>